<evidence type="ECO:0000313" key="2">
    <source>
        <dbReference type="Proteomes" id="UP001151699"/>
    </source>
</evidence>
<evidence type="ECO:0000313" key="1">
    <source>
        <dbReference type="EMBL" id="KAJ6646078.1"/>
    </source>
</evidence>
<organism evidence="1 2">
    <name type="scientific">Pseudolycoriella hygida</name>
    <dbReference type="NCBI Taxonomy" id="35572"/>
    <lineage>
        <taxon>Eukaryota</taxon>
        <taxon>Metazoa</taxon>
        <taxon>Ecdysozoa</taxon>
        <taxon>Arthropoda</taxon>
        <taxon>Hexapoda</taxon>
        <taxon>Insecta</taxon>
        <taxon>Pterygota</taxon>
        <taxon>Neoptera</taxon>
        <taxon>Endopterygota</taxon>
        <taxon>Diptera</taxon>
        <taxon>Nematocera</taxon>
        <taxon>Sciaroidea</taxon>
        <taxon>Sciaridae</taxon>
        <taxon>Pseudolycoriella</taxon>
    </lineage>
</organism>
<proteinExistence type="predicted"/>
<reference evidence="1" key="1">
    <citation type="submission" date="2022-07" db="EMBL/GenBank/DDBJ databases">
        <authorList>
            <person name="Trinca V."/>
            <person name="Uliana J.V.C."/>
            <person name="Torres T.T."/>
            <person name="Ward R.J."/>
            <person name="Monesi N."/>
        </authorList>
    </citation>
    <scope>NUCLEOTIDE SEQUENCE</scope>
    <source>
        <strain evidence="1">HSMRA1968</strain>
        <tissue evidence="1">Whole embryos</tissue>
    </source>
</reference>
<protein>
    <submittedName>
        <fullName evidence="1">Uncharacterized protein</fullName>
    </submittedName>
</protein>
<comment type="caution">
    <text evidence="1">The sequence shown here is derived from an EMBL/GenBank/DDBJ whole genome shotgun (WGS) entry which is preliminary data.</text>
</comment>
<sequence length="498" mass="57069">MGPPLSSSARKKKFVEKLKLTGNYEAFKQKRAEYEKARRQRLKESLALLSASERTQVLRHGRLQSLARVQKWREKKRQASDPLEIKSEPVNPSKCENDFNFQNEIDTSVLAPCEAAQTYSPKSSNTNLNFEHSFSTHEALLKAVTKARQALPTALSERKAVIAKLLYSLDEISQKEIFLNKATVKRTRTGHKRISPSMIQKIHKFYERDDISRMSTNVEDFTNFVNPTTGEEQLIRLRYLVYTLKQAYDLFMNEHSAKARIYRENKRKVLENPMEQQILTSCVKLEEVSNSSMDTTSSFCKSFEEEASEQHISSSCSPYSQHFQPGSDAKINFKDAFKTLEEFEKAVAKVECALPLSPSKRKAVVATLFYDLDEGSQSEIYQNRAVTKKPGHKRIAASLIQKIRNFYQRDDISRISAHAEDLVNVIHPSTGRKELLQLRYLVHTLKQAYALFINENSEASVSLAKFCSLRPMHVKLCKDFDVTSMLQIDFTENISTHS</sequence>
<keyword evidence="2" id="KW-1185">Reference proteome</keyword>
<dbReference type="AlphaFoldDB" id="A0A9Q0N9K3"/>
<dbReference type="OrthoDB" id="6375801at2759"/>
<gene>
    <name evidence="1" type="ORF">Bhyg_01288</name>
</gene>
<dbReference type="Proteomes" id="UP001151699">
    <property type="component" value="Chromosome A"/>
</dbReference>
<dbReference type="EMBL" id="WJQU01000001">
    <property type="protein sequence ID" value="KAJ6646078.1"/>
    <property type="molecule type" value="Genomic_DNA"/>
</dbReference>
<accession>A0A9Q0N9K3</accession>
<name>A0A9Q0N9K3_9DIPT</name>